<evidence type="ECO:0000313" key="2">
    <source>
        <dbReference type="EMBL" id="KYF65444.1"/>
    </source>
</evidence>
<feature type="signal peptide" evidence="1">
    <location>
        <begin position="1"/>
        <end position="34"/>
    </location>
</feature>
<evidence type="ECO:0000256" key="1">
    <source>
        <dbReference type="SAM" id="SignalP"/>
    </source>
</evidence>
<comment type="caution">
    <text evidence="2">The sequence shown here is derived from an EMBL/GenBank/DDBJ whole genome shotgun (WGS) entry which is preliminary data.</text>
</comment>
<proteinExistence type="predicted"/>
<feature type="chain" id="PRO_5007566490" evidence="1">
    <location>
        <begin position="35"/>
        <end position="443"/>
    </location>
</feature>
<organism evidence="2 3">
    <name type="scientific">Sorangium cellulosum</name>
    <name type="common">Polyangium cellulosum</name>
    <dbReference type="NCBI Taxonomy" id="56"/>
    <lineage>
        <taxon>Bacteria</taxon>
        <taxon>Pseudomonadati</taxon>
        <taxon>Myxococcota</taxon>
        <taxon>Polyangia</taxon>
        <taxon>Polyangiales</taxon>
        <taxon>Polyangiaceae</taxon>
        <taxon>Sorangium</taxon>
    </lineage>
</organism>
<gene>
    <name evidence="2" type="ORF">BE15_09845</name>
</gene>
<keyword evidence="1" id="KW-0732">Signal</keyword>
<reference evidence="2 3" key="1">
    <citation type="submission" date="2014-02" db="EMBL/GenBank/DDBJ databases">
        <title>The small core and large imbalanced accessory genome model reveals a collaborative survival strategy of Sorangium cellulosum strains in nature.</title>
        <authorList>
            <person name="Han K."/>
            <person name="Peng R."/>
            <person name="Blom J."/>
            <person name="Li Y.-Z."/>
        </authorList>
    </citation>
    <scope>NUCLEOTIDE SEQUENCE [LARGE SCALE GENOMIC DNA]</scope>
    <source>
        <strain evidence="2 3">So0008-312</strain>
    </source>
</reference>
<name>A0A150QBS1_SORCE</name>
<dbReference type="EMBL" id="JEMA01000832">
    <property type="protein sequence ID" value="KYF65444.1"/>
    <property type="molecule type" value="Genomic_DNA"/>
</dbReference>
<dbReference type="Proteomes" id="UP000075260">
    <property type="component" value="Unassembled WGS sequence"/>
</dbReference>
<protein>
    <submittedName>
        <fullName evidence="2">Uncharacterized protein</fullName>
    </submittedName>
</protein>
<sequence>MQQVVASQGAHRPRFRRIHAFLMLGCLAMGAASAGGACSSSSTPRDECFGGVVVNGICEGKCEPELCLEGNTCVGNRCVLKCSSHLECVPGLQDCMPAEEDDTNAEISVCRSNGTLVGFGAPCPFGPECGQFGRCPDDSPCNPMQCNGNPGECQRDTAACGDDPACNAGKCADGSDCFIPTCAPAECTSLGLECLGKGEGDAEAYCTQPHCASDADCPGGYECAVTRDPHAICGTEKGDNSFCGETTEECVDPATFGDGNSYVEGSLCLLRTNCVKRAQCAPCSSDLDCSLVPGQRCVTIGGESRCARACSEDSDCDLDYQCEGEVCTPRFGACVGEGNFCEPCRNDTDCGDAGSTMECATTLRGQRACLDAALPVRCTMDDPTTLLNESNAEDVCPKSPGGLAGECVCVETNSNRECVDSRCYLPSRRVDPRDQSSKVATCW</sequence>
<dbReference type="AlphaFoldDB" id="A0A150QBS1"/>
<dbReference type="OrthoDB" id="5489106at2"/>
<evidence type="ECO:0000313" key="3">
    <source>
        <dbReference type="Proteomes" id="UP000075260"/>
    </source>
</evidence>
<accession>A0A150QBS1</accession>